<comment type="caution">
    <text evidence="7">The sequence shown here is derived from an EMBL/GenBank/DDBJ whole genome shotgun (WGS) entry which is preliminary data.</text>
</comment>
<dbReference type="InterPro" id="IPR016812">
    <property type="entry name" value="PPase_methylesterase_euk"/>
</dbReference>
<protein>
    <recommendedName>
        <fullName evidence="5">Protein phosphatase methylesterase 1</fullName>
        <shortName evidence="5">PME-1</shortName>
        <ecNumber evidence="5">3.1.1.-</ecNumber>
    </recommendedName>
</protein>
<evidence type="ECO:0000256" key="5">
    <source>
        <dbReference type="PIRNR" id="PIRNR022950"/>
    </source>
</evidence>
<dbReference type="PANTHER" id="PTHR14189">
    <property type="entry name" value="PROTEIN PHOSPHATASE METHYLESTERASE-1 RELATED"/>
    <property type="match status" value="1"/>
</dbReference>
<comment type="function">
    <text evidence="5">Demethylates proteins that have been reversibly carboxymethylated.</text>
</comment>
<dbReference type="Proteomes" id="UP001642540">
    <property type="component" value="Unassembled WGS sequence"/>
</dbReference>
<dbReference type="InterPro" id="IPR029058">
    <property type="entry name" value="AB_hydrolase_fold"/>
</dbReference>
<comment type="similarity">
    <text evidence="1 5">Belongs to the AB hydrolase superfamily.</text>
</comment>
<dbReference type="PANTHER" id="PTHR14189:SF0">
    <property type="entry name" value="PROTEIN PHOSPHATASE METHYLESTERASE 1"/>
    <property type="match status" value="1"/>
</dbReference>
<dbReference type="PIRSF" id="PIRSF022950">
    <property type="entry name" value="PPase_methylesterase_euk"/>
    <property type="match status" value="1"/>
</dbReference>
<keyword evidence="3 5" id="KW-0378">Hydrolase</keyword>
<keyword evidence="2 5" id="KW-0719">Serine esterase</keyword>
<dbReference type="EMBL" id="CAXLJM020000051">
    <property type="protein sequence ID" value="CAL8114868.1"/>
    <property type="molecule type" value="Genomic_DNA"/>
</dbReference>
<accession>A0ABP1QY96</accession>
<evidence type="ECO:0000313" key="7">
    <source>
        <dbReference type="EMBL" id="CAL8114868.1"/>
    </source>
</evidence>
<name>A0ABP1QY96_9HEXA</name>
<dbReference type="InterPro" id="IPR000073">
    <property type="entry name" value="AB_hydrolase_1"/>
</dbReference>
<evidence type="ECO:0000256" key="2">
    <source>
        <dbReference type="ARBA" id="ARBA00022487"/>
    </source>
</evidence>
<dbReference type="EC" id="3.1.1.-" evidence="5"/>
<feature type="domain" description="AB hydrolase-1" evidence="6">
    <location>
        <begin position="75"/>
        <end position="186"/>
    </location>
</feature>
<evidence type="ECO:0000256" key="3">
    <source>
        <dbReference type="ARBA" id="ARBA00022801"/>
    </source>
</evidence>
<organism evidence="7 8">
    <name type="scientific">Orchesella dallaii</name>
    <dbReference type="NCBI Taxonomy" id="48710"/>
    <lineage>
        <taxon>Eukaryota</taxon>
        <taxon>Metazoa</taxon>
        <taxon>Ecdysozoa</taxon>
        <taxon>Arthropoda</taxon>
        <taxon>Hexapoda</taxon>
        <taxon>Collembola</taxon>
        <taxon>Entomobryomorpha</taxon>
        <taxon>Entomobryoidea</taxon>
        <taxon>Orchesellidae</taxon>
        <taxon>Orchesellinae</taxon>
        <taxon>Orchesella</taxon>
    </lineage>
</organism>
<proteinExistence type="inferred from homology"/>
<evidence type="ECO:0000259" key="6">
    <source>
        <dbReference type="Pfam" id="PF12697"/>
    </source>
</evidence>
<comment type="catalytic activity">
    <reaction evidence="4">
        <text>[phosphatase 2A protein]-C-terminal L-leucine methyl ester + H2O = [phosphatase 2A protein]-C-terminal L-leucine + methanol + H(+)</text>
        <dbReference type="Rhea" id="RHEA:48548"/>
        <dbReference type="Rhea" id="RHEA-COMP:12134"/>
        <dbReference type="Rhea" id="RHEA-COMP:12135"/>
        <dbReference type="ChEBI" id="CHEBI:15377"/>
        <dbReference type="ChEBI" id="CHEBI:15378"/>
        <dbReference type="ChEBI" id="CHEBI:17790"/>
        <dbReference type="ChEBI" id="CHEBI:90516"/>
        <dbReference type="ChEBI" id="CHEBI:90517"/>
        <dbReference type="EC" id="3.1.1.89"/>
    </reaction>
</comment>
<sequence length="405" mass="44690">MAHIKDLRKAMLGGTRGRPKRPGPGGGGDAFVFKKDYSAVSASEYFGKARFISVDDNDRLYLYETEVSGDEGPYLLFLHGGGYSGLTWAPVISQLSPMFTAEFGAVDIRGHGRSACENEMDLSTERVTEDLFQLVQHLNLGERSLILVGHSMGGAFAIHLSDRLQEESNINLAGLIVIDVVEGSALESLSGMQHVLRNRPKEFQSLTSAIEWCVRSGQTRNADSARISMPGQLKLLNGDIPEATMIEDVEILPDEQPSHNIKSTGSSISSIQEEDSDECYNESSFQHPSTASKLQSPIVVLEKYVWRIDLKKTEPFWRGWFEGLSKKFLAIRAPKLLLLAGVDRLDKELMVAQMQGKFQMQVLSSVGHIVHEDAPDRVAEHIASFLARNKIIAATSTIPRLFPGC</sequence>
<evidence type="ECO:0000313" key="8">
    <source>
        <dbReference type="Proteomes" id="UP001642540"/>
    </source>
</evidence>
<dbReference type="Pfam" id="PF12697">
    <property type="entry name" value="Abhydrolase_6"/>
    <property type="match status" value="1"/>
</dbReference>
<evidence type="ECO:0000256" key="1">
    <source>
        <dbReference type="ARBA" id="ARBA00008645"/>
    </source>
</evidence>
<keyword evidence="8" id="KW-1185">Reference proteome</keyword>
<gene>
    <name evidence="7" type="ORF">ODALV1_LOCUS16637</name>
</gene>
<dbReference type="SUPFAM" id="SSF53474">
    <property type="entry name" value="alpha/beta-Hydrolases"/>
    <property type="match status" value="1"/>
</dbReference>
<evidence type="ECO:0000256" key="4">
    <source>
        <dbReference type="ARBA" id="ARBA00049203"/>
    </source>
</evidence>
<dbReference type="Gene3D" id="3.40.50.1820">
    <property type="entry name" value="alpha/beta hydrolase"/>
    <property type="match status" value="1"/>
</dbReference>
<reference evidence="7 8" key="1">
    <citation type="submission" date="2024-08" db="EMBL/GenBank/DDBJ databases">
        <authorList>
            <person name="Cucini C."/>
            <person name="Frati F."/>
        </authorList>
    </citation>
    <scope>NUCLEOTIDE SEQUENCE [LARGE SCALE GENOMIC DNA]</scope>
</reference>